<reference evidence="11" key="1">
    <citation type="submission" date="2020-02" db="EMBL/GenBank/DDBJ databases">
        <authorList>
            <person name="Meier V. D."/>
        </authorList>
    </citation>
    <scope>NUCLEOTIDE SEQUENCE</scope>
    <source>
        <strain evidence="11">AVDCRST_MAG05</strain>
    </source>
</reference>
<keyword evidence="7" id="KW-0444">Lipid biosynthesis</keyword>
<comment type="cofactor">
    <cofactor evidence="1">
        <name>Mg(2+)</name>
        <dbReference type="ChEBI" id="CHEBI:18420"/>
    </cofactor>
</comment>
<dbReference type="PANTHER" id="PTHR12358">
    <property type="entry name" value="SPHINGOSINE KINASE"/>
    <property type="match status" value="1"/>
</dbReference>
<sequence>MKDAPGVAGPGRGAAKRVVRQGPRGNPTDEGAYDVRVDLSREQGAAPSGSGRAALIVNTRSRSGERVFFRALDLLQEMKVPLGATYAIRDPARLPETVREVMDDGSGYETLILGGGDGSVSSVVDFLAHRHATLGLLPLGTANDFARTLGIPSEVEAACDTIANGKVVDVDLGLAGDNYFVNVASVGLGVGATEALTPWAKKNIGALAYPVAAVRAFLRHEPFTARLVFPDGDHEPVEHERLLQVAVGNGRYYGGGMVVAPGSGIDDRLLDVYAITLGRHRDLFGVARYLKSGDFIRNESVSQYRTARVRLETDPPLAVNIDGELVARTPQNFSVADNALKVLVPQDSTAAHRHL</sequence>
<dbReference type="NCBIfam" id="TIGR00147">
    <property type="entry name" value="YegS/Rv2252/BmrU family lipid kinase"/>
    <property type="match status" value="1"/>
</dbReference>
<dbReference type="Gene3D" id="2.60.200.40">
    <property type="match status" value="1"/>
</dbReference>
<evidence type="ECO:0000256" key="4">
    <source>
        <dbReference type="ARBA" id="ARBA00022741"/>
    </source>
</evidence>
<feature type="region of interest" description="Disordered" evidence="9">
    <location>
        <begin position="1"/>
        <end position="33"/>
    </location>
</feature>
<evidence type="ECO:0000256" key="3">
    <source>
        <dbReference type="ARBA" id="ARBA00022679"/>
    </source>
</evidence>
<keyword evidence="7" id="KW-0594">Phospholipid biosynthesis</keyword>
<dbReference type="Pfam" id="PF19279">
    <property type="entry name" value="YegS_C"/>
    <property type="match status" value="1"/>
</dbReference>
<dbReference type="NCBIfam" id="NF009604">
    <property type="entry name" value="PRK13057.1"/>
    <property type="match status" value="1"/>
</dbReference>
<accession>A0A6J4RFP5</accession>
<feature type="domain" description="DAGKc" evidence="10">
    <location>
        <begin position="48"/>
        <end position="179"/>
    </location>
</feature>
<comment type="similarity">
    <text evidence="2">Belongs to the diacylglycerol/lipid kinase family.</text>
</comment>
<dbReference type="PROSITE" id="PS50146">
    <property type="entry name" value="DAGK"/>
    <property type="match status" value="1"/>
</dbReference>
<evidence type="ECO:0000259" key="10">
    <source>
        <dbReference type="PROSITE" id="PS50146"/>
    </source>
</evidence>
<keyword evidence="8" id="KW-1208">Phospholipid metabolism</keyword>
<organism evidence="11">
    <name type="scientific">uncultured Rubrobacteraceae bacterium</name>
    <dbReference type="NCBI Taxonomy" id="349277"/>
    <lineage>
        <taxon>Bacteria</taxon>
        <taxon>Bacillati</taxon>
        <taxon>Actinomycetota</taxon>
        <taxon>Rubrobacteria</taxon>
        <taxon>Rubrobacterales</taxon>
        <taxon>Rubrobacteraceae</taxon>
        <taxon>environmental samples</taxon>
    </lineage>
</organism>
<dbReference type="InterPro" id="IPR016064">
    <property type="entry name" value="NAD/diacylglycerol_kinase_sf"/>
</dbReference>
<protein>
    <submittedName>
        <fullName evidence="11">Transcription regulator [contains diacylglycerol kinase catalytic domain]</fullName>
    </submittedName>
</protein>
<evidence type="ECO:0000256" key="7">
    <source>
        <dbReference type="ARBA" id="ARBA00023209"/>
    </source>
</evidence>
<dbReference type="SUPFAM" id="SSF111331">
    <property type="entry name" value="NAD kinase/diacylglycerol kinase-like"/>
    <property type="match status" value="1"/>
</dbReference>
<evidence type="ECO:0000256" key="1">
    <source>
        <dbReference type="ARBA" id="ARBA00001946"/>
    </source>
</evidence>
<proteinExistence type="inferred from homology"/>
<evidence type="ECO:0000256" key="5">
    <source>
        <dbReference type="ARBA" id="ARBA00022777"/>
    </source>
</evidence>
<keyword evidence="3" id="KW-0808">Transferase</keyword>
<dbReference type="InterPro" id="IPR001206">
    <property type="entry name" value="Diacylglycerol_kinase_cat_dom"/>
</dbReference>
<dbReference type="GO" id="GO:0008654">
    <property type="term" value="P:phospholipid biosynthetic process"/>
    <property type="evidence" value="ECO:0007669"/>
    <property type="project" value="UniProtKB-KW"/>
</dbReference>
<keyword evidence="5 11" id="KW-0418">Kinase</keyword>
<evidence type="ECO:0000256" key="6">
    <source>
        <dbReference type="ARBA" id="ARBA00022840"/>
    </source>
</evidence>
<dbReference type="InterPro" id="IPR050187">
    <property type="entry name" value="Lipid_Phosphate_FormReg"/>
</dbReference>
<keyword evidence="6" id="KW-0067">ATP-binding</keyword>
<dbReference type="InterPro" id="IPR017438">
    <property type="entry name" value="ATP-NAD_kinase_N"/>
</dbReference>
<dbReference type="Pfam" id="PF00781">
    <property type="entry name" value="DAGK_cat"/>
    <property type="match status" value="1"/>
</dbReference>
<dbReference type="InterPro" id="IPR045540">
    <property type="entry name" value="YegS/DAGK_C"/>
</dbReference>
<dbReference type="SMART" id="SM00046">
    <property type="entry name" value="DAGKc"/>
    <property type="match status" value="1"/>
</dbReference>
<gene>
    <name evidence="11" type="ORF">AVDCRST_MAG05-591</name>
</gene>
<dbReference type="PANTHER" id="PTHR12358:SF54">
    <property type="entry name" value="SPHINGOSINE KINASE RELATED PROTEIN"/>
    <property type="match status" value="1"/>
</dbReference>
<dbReference type="Gene3D" id="3.40.50.10330">
    <property type="entry name" value="Probable inorganic polyphosphate/atp-NAD kinase, domain 1"/>
    <property type="match status" value="1"/>
</dbReference>
<name>A0A6J4RFP5_9ACTN</name>
<evidence type="ECO:0000256" key="2">
    <source>
        <dbReference type="ARBA" id="ARBA00005983"/>
    </source>
</evidence>
<keyword evidence="7" id="KW-0443">Lipid metabolism</keyword>
<evidence type="ECO:0000256" key="9">
    <source>
        <dbReference type="SAM" id="MobiDB-lite"/>
    </source>
</evidence>
<evidence type="ECO:0000256" key="8">
    <source>
        <dbReference type="ARBA" id="ARBA00023264"/>
    </source>
</evidence>
<dbReference type="AlphaFoldDB" id="A0A6J4RFP5"/>
<dbReference type="EMBL" id="CADCVM010000070">
    <property type="protein sequence ID" value="CAA9471454.1"/>
    <property type="molecule type" value="Genomic_DNA"/>
</dbReference>
<dbReference type="InterPro" id="IPR005218">
    <property type="entry name" value="Diacylglycerol/lipid_kinase"/>
</dbReference>
<dbReference type="GO" id="GO:0005524">
    <property type="term" value="F:ATP binding"/>
    <property type="evidence" value="ECO:0007669"/>
    <property type="project" value="UniProtKB-KW"/>
</dbReference>
<dbReference type="GO" id="GO:0016301">
    <property type="term" value="F:kinase activity"/>
    <property type="evidence" value="ECO:0007669"/>
    <property type="project" value="UniProtKB-KW"/>
</dbReference>
<keyword evidence="4" id="KW-0547">Nucleotide-binding</keyword>
<evidence type="ECO:0000313" key="11">
    <source>
        <dbReference type="EMBL" id="CAA9471454.1"/>
    </source>
</evidence>